<accession>A0A9X3WBS3</accession>
<dbReference type="Proteomes" id="UP001145069">
    <property type="component" value="Unassembled WGS sequence"/>
</dbReference>
<evidence type="ECO:0000259" key="2">
    <source>
        <dbReference type="Pfam" id="PF01370"/>
    </source>
</evidence>
<dbReference type="PROSITE" id="PS00061">
    <property type="entry name" value="ADH_SHORT"/>
    <property type="match status" value="1"/>
</dbReference>
<keyword evidence="1" id="KW-0520">NAD</keyword>
<dbReference type="EMBL" id="JAMQKC010000002">
    <property type="protein sequence ID" value="MDC3415858.1"/>
    <property type="molecule type" value="Genomic_DNA"/>
</dbReference>
<dbReference type="Pfam" id="PF01370">
    <property type="entry name" value="Epimerase"/>
    <property type="match status" value="1"/>
</dbReference>
<evidence type="ECO:0000256" key="1">
    <source>
        <dbReference type="ARBA" id="ARBA00023027"/>
    </source>
</evidence>
<dbReference type="AlphaFoldDB" id="A0A9X3WBS3"/>
<evidence type="ECO:0000313" key="4">
    <source>
        <dbReference type="Proteomes" id="UP001145069"/>
    </source>
</evidence>
<sequence length="315" mass="35359">MNVLVTGGAGFIGSQLVRRLLLLGHHVDIVDNLHPYYRNSRKEDHLRLLKQTGTFHLFQQDLLDQDGTEALFARQNYDIVYHLAALPGVSYSIEKPLEYVDQDIKATINVLKAAGEAGVNHVVFASSSSVYGDKHSQPLREEMADGRVVSPYAASKYGAESFCHAYQSLYHFQLSIVRFFTVYGPWGRPDMAISKFANKLLNQEPIEIFGQKSARDYTYIDDIVSGLLALLTAKHTSEVFNLGSGRPVSIEQLLTIFKRHFPTMQVVERPWRTGDVTTTWANIDKAKALLDFDPTTSIEVGIEKTITWASNYGQT</sequence>
<dbReference type="InterPro" id="IPR036291">
    <property type="entry name" value="NAD(P)-bd_dom_sf"/>
</dbReference>
<comment type="caution">
    <text evidence="3">The sequence shown here is derived from an EMBL/GenBank/DDBJ whole genome shotgun (WGS) entry which is preliminary data.</text>
</comment>
<proteinExistence type="predicted"/>
<keyword evidence="4" id="KW-1185">Reference proteome</keyword>
<dbReference type="SUPFAM" id="SSF51735">
    <property type="entry name" value="NAD(P)-binding Rossmann-fold domains"/>
    <property type="match status" value="1"/>
</dbReference>
<protein>
    <submittedName>
        <fullName evidence="3">NAD-dependent epimerase/dehydratase family protein</fullName>
    </submittedName>
</protein>
<gene>
    <name evidence="3" type="ORF">NC799_02910</name>
</gene>
<dbReference type="Gene3D" id="3.40.50.720">
    <property type="entry name" value="NAD(P)-binding Rossmann-like Domain"/>
    <property type="match status" value="1"/>
</dbReference>
<dbReference type="InterPro" id="IPR001509">
    <property type="entry name" value="Epimerase_deHydtase"/>
</dbReference>
<feature type="domain" description="NAD-dependent epimerase/dehydratase" evidence="2">
    <location>
        <begin position="3"/>
        <end position="243"/>
    </location>
</feature>
<dbReference type="PANTHER" id="PTHR43574">
    <property type="entry name" value="EPIMERASE-RELATED"/>
    <property type="match status" value="1"/>
</dbReference>
<reference evidence="3" key="1">
    <citation type="submission" date="2022-06" db="EMBL/GenBank/DDBJ databases">
        <title>Aquibacillus sp. a new bacterium isolated from soil saline samples.</title>
        <authorList>
            <person name="Galisteo C."/>
            <person name="De La Haba R."/>
            <person name="Sanchez-Porro C."/>
            <person name="Ventosa A."/>
        </authorList>
    </citation>
    <scope>NUCLEOTIDE SEQUENCE</scope>
    <source>
        <strain evidence="3">3ASR75-54</strain>
    </source>
</reference>
<dbReference type="InterPro" id="IPR020904">
    <property type="entry name" value="Sc_DH/Rdtase_CS"/>
</dbReference>
<organism evidence="3 4">
    <name type="scientific">Aquibacillus salsiterrae</name>
    <dbReference type="NCBI Taxonomy" id="2950439"/>
    <lineage>
        <taxon>Bacteria</taxon>
        <taxon>Bacillati</taxon>
        <taxon>Bacillota</taxon>
        <taxon>Bacilli</taxon>
        <taxon>Bacillales</taxon>
        <taxon>Bacillaceae</taxon>
        <taxon>Aquibacillus</taxon>
    </lineage>
</organism>
<dbReference type="Gene3D" id="3.90.25.10">
    <property type="entry name" value="UDP-galactose 4-epimerase, domain 1"/>
    <property type="match status" value="1"/>
</dbReference>
<name>A0A9X3WBS3_9BACI</name>
<dbReference type="RefSeq" id="WP_272444833.1">
    <property type="nucleotide sequence ID" value="NZ_JAMQKC010000002.1"/>
</dbReference>
<dbReference type="PRINTS" id="PR01713">
    <property type="entry name" value="NUCEPIMERASE"/>
</dbReference>
<evidence type="ECO:0000313" key="3">
    <source>
        <dbReference type="EMBL" id="MDC3415858.1"/>
    </source>
</evidence>